<dbReference type="eggNOG" id="ENOG502R38Z">
    <property type="taxonomic scope" value="Eukaryota"/>
</dbReference>
<dbReference type="Proteomes" id="UP000266841">
    <property type="component" value="Unassembled WGS sequence"/>
</dbReference>
<name>K0TDZ2_THAOC</name>
<feature type="compositionally biased region" description="Gly residues" evidence="1">
    <location>
        <begin position="181"/>
        <end position="197"/>
    </location>
</feature>
<dbReference type="EMBL" id="AGNL01001537">
    <property type="protein sequence ID" value="EJK76938.1"/>
    <property type="molecule type" value="Genomic_DNA"/>
</dbReference>
<reference evidence="2 3" key="1">
    <citation type="journal article" date="2012" name="Genome Biol.">
        <title>Genome and low-iron response of an oceanic diatom adapted to chronic iron limitation.</title>
        <authorList>
            <person name="Lommer M."/>
            <person name="Specht M."/>
            <person name="Roy A.S."/>
            <person name="Kraemer L."/>
            <person name="Andreson R."/>
            <person name="Gutowska M.A."/>
            <person name="Wolf J."/>
            <person name="Bergner S.V."/>
            <person name="Schilhabel M.B."/>
            <person name="Klostermeier U.C."/>
            <person name="Beiko R.G."/>
            <person name="Rosenstiel P."/>
            <person name="Hippler M."/>
            <person name="Laroche J."/>
        </authorList>
    </citation>
    <scope>NUCLEOTIDE SEQUENCE [LARGE SCALE GENOMIC DNA]</scope>
    <source>
        <strain evidence="2 3">CCMP1005</strain>
    </source>
</reference>
<protein>
    <submittedName>
        <fullName evidence="2">Uncharacterized protein</fullName>
    </submittedName>
</protein>
<dbReference type="OrthoDB" id="10650223at2759"/>
<keyword evidence="3" id="KW-1185">Reference proteome</keyword>
<feature type="region of interest" description="Disordered" evidence="1">
    <location>
        <begin position="154"/>
        <end position="243"/>
    </location>
</feature>
<sequence>MAIRLKRSDDEVDQPTVAGSMDQMSVPSTVGRGAGRPAASGDSLDEVHSAPSLPSVGDVSPLESPTGSGTSPGAPAPATRYVSVFTVKKDCGGRSLEEVDLRALAIAYLSRMLKKFPNTHLLPYDRRSGLPRIVNIRDIPDGIDELANYVGEARVDQRTGKGPLQPPRRERRAGEQDEVVGVGGREAVGSEGEGAGGRQEEEHGEADEAYERAEDTGHAGVVEHGGRGALGGDDREVPRDGRRGGLVNLSEGLFDFVCGVGSLFEGWRKNGCRR</sequence>
<comment type="caution">
    <text evidence="2">The sequence shown here is derived from an EMBL/GenBank/DDBJ whole genome shotgun (WGS) entry which is preliminary data.</text>
</comment>
<accession>K0TDZ2</accession>
<feature type="compositionally biased region" description="Basic and acidic residues" evidence="1">
    <location>
        <begin position="232"/>
        <end position="243"/>
    </location>
</feature>
<evidence type="ECO:0000313" key="3">
    <source>
        <dbReference type="Proteomes" id="UP000266841"/>
    </source>
</evidence>
<evidence type="ECO:0000256" key="1">
    <source>
        <dbReference type="SAM" id="MobiDB-lite"/>
    </source>
</evidence>
<proteinExistence type="predicted"/>
<dbReference type="AlphaFoldDB" id="K0TDZ2"/>
<organism evidence="2 3">
    <name type="scientific">Thalassiosira oceanica</name>
    <name type="common">Marine diatom</name>
    <dbReference type="NCBI Taxonomy" id="159749"/>
    <lineage>
        <taxon>Eukaryota</taxon>
        <taxon>Sar</taxon>
        <taxon>Stramenopiles</taxon>
        <taxon>Ochrophyta</taxon>
        <taxon>Bacillariophyta</taxon>
        <taxon>Coscinodiscophyceae</taxon>
        <taxon>Thalassiosirophycidae</taxon>
        <taxon>Thalassiosirales</taxon>
        <taxon>Thalassiosiraceae</taxon>
        <taxon>Thalassiosira</taxon>
    </lineage>
</organism>
<gene>
    <name evidence="2" type="ORF">THAOC_01269</name>
</gene>
<evidence type="ECO:0000313" key="2">
    <source>
        <dbReference type="EMBL" id="EJK76938.1"/>
    </source>
</evidence>
<feature type="region of interest" description="Disordered" evidence="1">
    <location>
        <begin position="1"/>
        <end position="77"/>
    </location>
</feature>